<gene>
    <name evidence="2" type="ORF">ICL16_00620</name>
</gene>
<organism evidence="2 3">
    <name type="scientific">Iningainema tapete BLCC-T55</name>
    <dbReference type="NCBI Taxonomy" id="2748662"/>
    <lineage>
        <taxon>Bacteria</taxon>
        <taxon>Bacillati</taxon>
        <taxon>Cyanobacteriota</taxon>
        <taxon>Cyanophyceae</taxon>
        <taxon>Nostocales</taxon>
        <taxon>Scytonemataceae</taxon>
        <taxon>Iningainema tapete</taxon>
    </lineage>
</organism>
<keyword evidence="3" id="KW-1185">Reference proteome</keyword>
<comment type="caution">
    <text evidence="2">The sequence shown here is derived from an EMBL/GenBank/DDBJ whole genome shotgun (WGS) entry which is preliminary data.</text>
</comment>
<dbReference type="RefSeq" id="WP_190824964.1">
    <property type="nucleotide sequence ID" value="NZ_CAWPPI010000007.1"/>
</dbReference>
<protein>
    <submittedName>
        <fullName evidence="2">Uncharacterized protein</fullName>
    </submittedName>
</protein>
<dbReference type="EMBL" id="JACXAE010000007">
    <property type="protein sequence ID" value="MBD2770665.1"/>
    <property type="molecule type" value="Genomic_DNA"/>
</dbReference>
<accession>A0A8J6XCV5</accession>
<sequence>MSQQDEQTFLNLIAEVQAAFDAIANTEAFKSVMKHGWISDIGLFVMRNELDSLRNRYLQIQEQIEELLEDE</sequence>
<feature type="coiled-coil region" evidence="1">
    <location>
        <begin position="43"/>
        <end position="70"/>
    </location>
</feature>
<dbReference type="Proteomes" id="UP000629098">
    <property type="component" value="Unassembled WGS sequence"/>
</dbReference>
<keyword evidence="1" id="KW-0175">Coiled coil</keyword>
<evidence type="ECO:0000256" key="1">
    <source>
        <dbReference type="SAM" id="Coils"/>
    </source>
</evidence>
<name>A0A8J6XCV5_9CYAN</name>
<dbReference type="AlphaFoldDB" id="A0A8J6XCV5"/>
<evidence type="ECO:0000313" key="3">
    <source>
        <dbReference type="Proteomes" id="UP000629098"/>
    </source>
</evidence>
<evidence type="ECO:0000313" key="2">
    <source>
        <dbReference type="EMBL" id="MBD2770665.1"/>
    </source>
</evidence>
<reference evidence="2" key="1">
    <citation type="submission" date="2020-09" db="EMBL/GenBank/DDBJ databases">
        <title>Iningainema tapete sp. nov. (Scytonemataceae, Cyanobacteria) from greenhouses in central Florida (USA) produces two types of nodularin with biosynthetic potential for microcystin-LR and anabaenopeptins.</title>
        <authorList>
            <person name="Berthold D.E."/>
            <person name="Lefler F.W."/>
            <person name="Huang I.-S."/>
            <person name="Abdulla H."/>
            <person name="Zimba P.V."/>
            <person name="Laughinghouse H.D. IV."/>
        </authorList>
    </citation>
    <scope>NUCLEOTIDE SEQUENCE</scope>
    <source>
        <strain evidence="2">BLCCT55</strain>
    </source>
</reference>
<proteinExistence type="predicted"/>